<evidence type="ECO:0000313" key="2">
    <source>
        <dbReference type="Proteomes" id="UP000250043"/>
    </source>
</evidence>
<evidence type="ECO:0000313" key="1">
    <source>
        <dbReference type="EMBL" id="OCH95345.1"/>
    </source>
</evidence>
<reference evidence="1 2" key="1">
    <citation type="submission" date="2016-07" db="EMBL/GenBank/DDBJ databases">
        <title>Draft genome of the white-rot fungus Obba rivulosa 3A-2.</title>
        <authorList>
            <consortium name="DOE Joint Genome Institute"/>
            <person name="Miettinen O."/>
            <person name="Riley R."/>
            <person name="Acob R."/>
            <person name="Barry K."/>
            <person name="Cullen D."/>
            <person name="De Vries R."/>
            <person name="Hainaut M."/>
            <person name="Hatakka A."/>
            <person name="Henrissat B."/>
            <person name="Hilden K."/>
            <person name="Kuo R."/>
            <person name="Labutti K."/>
            <person name="Lipzen A."/>
            <person name="Makela M.R."/>
            <person name="Sandor L."/>
            <person name="Spatafora J.W."/>
            <person name="Grigoriev I.V."/>
            <person name="Hibbett D.S."/>
        </authorList>
    </citation>
    <scope>NUCLEOTIDE SEQUENCE [LARGE SCALE GENOMIC DNA]</scope>
    <source>
        <strain evidence="1 2">3A-2</strain>
    </source>
</reference>
<dbReference type="EMBL" id="KV722336">
    <property type="protein sequence ID" value="OCH95345.1"/>
    <property type="molecule type" value="Genomic_DNA"/>
</dbReference>
<gene>
    <name evidence="1" type="ORF">OBBRIDRAFT_800516</name>
</gene>
<dbReference type="OrthoDB" id="2801112at2759"/>
<dbReference type="AlphaFoldDB" id="A0A8E2J615"/>
<organism evidence="1 2">
    <name type="scientific">Obba rivulosa</name>
    <dbReference type="NCBI Taxonomy" id="1052685"/>
    <lineage>
        <taxon>Eukaryota</taxon>
        <taxon>Fungi</taxon>
        <taxon>Dikarya</taxon>
        <taxon>Basidiomycota</taxon>
        <taxon>Agaricomycotina</taxon>
        <taxon>Agaricomycetes</taxon>
        <taxon>Polyporales</taxon>
        <taxon>Gelatoporiaceae</taxon>
        <taxon>Obba</taxon>
    </lineage>
</organism>
<sequence>MKFDLQHPKSSQTLAHGLVEDENIASLRRVMREARNRMLSQINMMLLYLGILRRMRLLCGRDDWQLLGAPINFEPGSAEHADFWQPIFTGIENVLERIKLRFFDCCMVGLTYRMLKALTSMEVLHTVLVFDPQALPSVEELATLLQMPSVINTSLTFHRDTSPNSLELITLFSNIRCLIVSCMQDLVPLFTIPRTPAGFFQRCNPFRTLERLELSQISIQSLDLLTSWIWAGALESELVRVLETAPLRILAHRGTLERLLFFDKKNLVHSFEIMGRDGGKSIILPEDI</sequence>
<accession>A0A8E2J615</accession>
<name>A0A8E2J615_9APHY</name>
<proteinExistence type="predicted"/>
<dbReference type="Proteomes" id="UP000250043">
    <property type="component" value="Unassembled WGS sequence"/>
</dbReference>
<protein>
    <submittedName>
        <fullName evidence="1">Uncharacterized protein</fullName>
    </submittedName>
</protein>
<keyword evidence="2" id="KW-1185">Reference proteome</keyword>